<evidence type="ECO:0000313" key="7">
    <source>
        <dbReference type="EMBL" id="KAK3258032.1"/>
    </source>
</evidence>
<dbReference type="Proteomes" id="UP001190700">
    <property type="component" value="Unassembled WGS sequence"/>
</dbReference>
<keyword evidence="4" id="KW-0521">NADP</keyword>
<comment type="function">
    <text evidence="4">Catalyzes the reduction of fatty acyl-CoA to fatty alcohols.</text>
</comment>
<dbReference type="CDD" id="cd09071">
    <property type="entry name" value="FAR_C"/>
    <property type="match status" value="1"/>
</dbReference>
<proteinExistence type="inferred from homology"/>
<dbReference type="InterPro" id="IPR036291">
    <property type="entry name" value="NAD(P)-bd_dom_sf"/>
</dbReference>
<keyword evidence="4" id="KW-0560">Oxidoreductase</keyword>
<evidence type="ECO:0000313" key="8">
    <source>
        <dbReference type="Proteomes" id="UP001190700"/>
    </source>
</evidence>
<dbReference type="Gene3D" id="3.40.50.720">
    <property type="entry name" value="NAD(P)-binding Rossmann-like Domain"/>
    <property type="match status" value="1"/>
</dbReference>
<evidence type="ECO:0000256" key="3">
    <source>
        <dbReference type="ARBA" id="ARBA00023098"/>
    </source>
</evidence>
<protein>
    <recommendedName>
        <fullName evidence="4">Fatty acyl-CoA reductase</fullName>
        <ecNumber evidence="4">1.2.1.84</ecNumber>
    </recommendedName>
</protein>
<evidence type="ECO:0000259" key="5">
    <source>
        <dbReference type="Pfam" id="PF03015"/>
    </source>
</evidence>
<evidence type="ECO:0000256" key="2">
    <source>
        <dbReference type="ARBA" id="ARBA00022516"/>
    </source>
</evidence>
<dbReference type="GO" id="GO:0010345">
    <property type="term" value="P:suberin biosynthetic process"/>
    <property type="evidence" value="ECO:0007669"/>
    <property type="project" value="TreeGrafter"/>
</dbReference>
<comment type="similarity">
    <text evidence="1 4">Belongs to the fatty acyl-CoA reductase family.</text>
</comment>
<dbReference type="GO" id="GO:0102965">
    <property type="term" value="F:alcohol-forming long-chain fatty acyl-CoA reductase activity"/>
    <property type="evidence" value="ECO:0007669"/>
    <property type="project" value="UniProtKB-EC"/>
</dbReference>
<dbReference type="AlphaFoldDB" id="A0AAE0KRG6"/>
<evidence type="ECO:0000256" key="1">
    <source>
        <dbReference type="ARBA" id="ARBA00005928"/>
    </source>
</evidence>
<keyword evidence="3 4" id="KW-0443">Lipid metabolism</keyword>
<dbReference type="SUPFAM" id="SSF51735">
    <property type="entry name" value="NAD(P)-binding Rossmann-fold domains"/>
    <property type="match status" value="1"/>
</dbReference>
<accession>A0AAE0KRG6</accession>
<feature type="domain" description="Fatty acyl-CoA reductase C-terminal" evidence="5">
    <location>
        <begin position="509"/>
        <end position="579"/>
    </location>
</feature>
<evidence type="ECO:0000259" key="6">
    <source>
        <dbReference type="Pfam" id="PF07993"/>
    </source>
</evidence>
<dbReference type="EMBL" id="LGRX02019880">
    <property type="protein sequence ID" value="KAK3258032.1"/>
    <property type="molecule type" value="Genomic_DNA"/>
</dbReference>
<feature type="domain" description="Thioester reductase (TE)" evidence="6">
    <location>
        <begin position="106"/>
        <end position="405"/>
    </location>
</feature>
<comment type="caution">
    <text evidence="7">The sequence shown here is derived from an EMBL/GenBank/DDBJ whole genome shotgun (WGS) entry which is preliminary data.</text>
</comment>
<keyword evidence="2 4" id="KW-0444">Lipid biosynthesis</keyword>
<organism evidence="7 8">
    <name type="scientific">Cymbomonas tetramitiformis</name>
    <dbReference type="NCBI Taxonomy" id="36881"/>
    <lineage>
        <taxon>Eukaryota</taxon>
        <taxon>Viridiplantae</taxon>
        <taxon>Chlorophyta</taxon>
        <taxon>Pyramimonadophyceae</taxon>
        <taxon>Pyramimonadales</taxon>
        <taxon>Pyramimonadaceae</taxon>
        <taxon>Cymbomonas</taxon>
    </lineage>
</organism>
<dbReference type="CDD" id="cd05236">
    <property type="entry name" value="FAR-N_SDR_e"/>
    <property type="match status" value="1"/>
</dbReference>
<dbReference type="PANTHER" id="PTHR11011:SF45">
    <property type="entry name" value="FATTY ACYL-COA REDUCTASE CG8306-RELATED"/>
    <property type="match status" value="1"/>
</dbReference>
<evidence type="ECO:0000256" key="4">
    <source>
        <dbReference type="RuleBase" id="RU363097"/>
    </source>
</evidence>
<keyword evidence="8" id="KW-1185">Reference proteome</keyword>
<name>A0AAE0KRG6_9CHLO</name>
<gene>
    <name evidence="7" type="ORF">CYMTET_32908</name>
</gene>
<dbReference type="InterPro" id="IPR013120">
    <property type="entry name" value="FAR_NAD-bd"/>
</dbReference>
<sequence>MAFKSPCALSPPILQLAKERRTCNRYKWTRPRSENRIKAFSHAERTQHERNGQQYASSRPRNLRVWNARSAGSVEAELSKGDAAPNASSDGVPDISSFLKGKTLLISGATGFLAKVLVEKILHEQPEVQRVYLLIQPTTSNTAEERLEQLMEAAVFNRLRDTHGDSYRAFMQSKLSAVSGTIAKDGLGLLSDVAQALQNEVDVVVHSAATTTFDESFDVAVNVNTLGATRVLSFAQQCRRCQLMVHVSTAYVNGLRIGPISERPFKLGDCIAQELRGDAAPSLDVNKMIRLAATLKDNPKAGGDDEAKMIGLRQAKKHGWQDTYVFTKAMGEMLVGEQRGSLPVAVVRPSIVESALREPVPGWIEGIRMVDPFLIAYGRGQMQGFVANKHTVCDVIPVDTVVNTILGVMPAQAGKDDMKIFQVGTSTTSPLTFGRMCDITSETFARAPMLDRNKAPIEVDPLLVLPNQLAFVWEHWRKYIMQPVALQVQQKALPKTVRRTDRARAVLLSKTWEQLAYLSKLYEPYTFYAAQFETTNTQKLFESLSEEDKQKFNFDLEAFDWTQYLMDVHVPGLKKYVLKGRSS</sequence>
<comment type="catalytic activity">
    <reaction evidence="4">
        <text>a long-chain fatty acyl-CoA + 2 NADPH + 2 H(+) = a long-chain primary fatty alcohol + 2 NADP(+) + CoA</text>
        <dbReference type="Rhea" id="RHEA:52716"/>
        <dbReference type="ChEBI" id="CHEBI:15378"/>
        <dbReference type="ChEBI" id="CHEBI:57287"/>
        <dbReference type="ChEBI" id="CHEBI:57783"/>
        <dbReference type="ChEBI" id="CHEBI:58349"/>
        <dbReference type="ChEBI" id="CHEBI:77396"/>
        <dbReference type="ChEBI" id="CHEBI:83139"/>
        <dbReference type="EC" id="1.2.1.84"/>
    </reaction>
</comment>
<dbReference type="PANTHER" id="PTHR11011">
    <property type="entry name" value="MALE STERILITY PROTEIN 2-RELATED"/>
    <property type="match status" value="1"/>
</dbReference>
<dbReference type="GO" id="GO:0035336">
    <property type="term" value="P:long-chain fatty-acyl-CoA metabolic process"/>
    <property type="evidence" value="ECO:0007669"/>
    <property type="project" value="TreeGrafter"/>
</dbReference>
<dbReference type="GO" id="GO:0080019">
    <property type="term" value="F:alcohol-forming very long-chain fatty acyl-CoA reductase activity"/>
    <property type="evidence" value="ECO:0007669"/>
    <property type="project" value="InterPro"/>
</dbReference>
<dbReference type="InterPro" id="IPR026055">
    <property type="entry name" value="FAR"/>
</dbReference>
<dbReference type="EC" id="1.2.1.84" evidence="4"/>
<dbReference type="Pfam" id="PF03015">
    <property type="entry name" value="Sterile"/>
    <property type="match status" value="1"/>
</dbReference>
<reference evidence="7 8" key="1">
    <citation type="journal article" date="2015" name="Genome Biol. Evol.">
        <title>Comparative Genomics of a Bacterivorous Green Alga Reveals Evolutionary Causalities and Consequences of Phago-Mixotrophic Mode of Nutrition.</title>
        <authorList>
            <person name="Burns J.A."/>
            <person name="Paasch A."/>
            <person name="Narechania A."/>
            <person name="Kim E."/>
        </authorList>
    </citation>
    <scope>NUCLEOTIDE SEQUENCE [LARGE SCALE GENOMIC DNA]</scope>
    <source>
        <strain evidence="7 8">PLY_AMNH</strain>
    </source>
</reference>
<dbReference type="InterPro" id="IPR033640">
    <property type="entry name" value="FAR_C"/>
</dbReference>
<dbReference type="Pfam" id="PF07993">
    <property type="entry name" value="NAD_binding_4"/>
    <property type="match status" value="1"/>
</dbReference>